<comment type="caution">
    <text evidence="2">The sequence shown here is derived from an EMBL/GenBank/DDBJ whole genome shotgun (WGS) entry which is preliminary data.</text>
</comment>
<proteinExistence type="predicted"/>
<evidence type="ECO:0000256" key="1">
    <source>
        <dbReference type="SAM" id="MobiDB-lite"/>
    </source>
</evidence>
<protein>
    <submittedName>
        <fullName evidence="2">Uncharacterized protein</fullName>
    </submittedName>
</protein>
<keyword evidence="3" id="KW-1185">Reference proteome</keyword>
<dbReference type="AlphaFoldDB" id="A0A5E4AUL6"/>
<feature type="compositionally biased region" description="Polar residues" evidence="1">
    <location>
        <begin position="77"/>
        <end position="90"/>
    </location>
</feature>
<sequence>MPHGLKKVEGAGTWIWVESTNALKCSSTLTLQVVSGKALIVLLRTISQSGPSNIKEEHLLASMSHMEESPHNLFLNSTVGRNPQMSNQLLDSEAQAQPRGDG</sequence>
<accession>A0A5E4AUL6</accession>
<feature type="region of interest" description="Disordered" evidence="1">
    <location>
        <begin position="77"/>
        <end position="102"/>
    </location>
</feature>
<evidence type="ECO:0000313" key="2">
    <source>
        <dbReference type="EMBL" id="VTJ60232.1"/>
    </source>
</evidence>
<gene>
    <name evidence="2" type="ORF">MONAX_5E022151</name>
</gene>
<organism evidence="2 3">
    <name type="scientific">Marmota monax</name>
    <name type="common">Woodchuck</name>
    <dbReference type="NCBI Taxonomy" id="9995"/>
    <lineage>
        <taxon>Eukaryota</taxon>
        <taxon>Metazoa</taxon>
        <taxon>Chordata</taxon>
        <taxon>Craniata</taxon>
        <taxon>Vertebrata</taxon>
        <taxon>Euteleostomi</taxon>
        <taxon>Mammalia</taxon>
        <taxon>Eutheria</taxon>
        <taxon>Euarchontoglires</taxon>
        <taxon>Glires</taxon>
        <taxon>Rodentia</taxon>
        <taxon>Sciuromorpha</taxon>
        <taxon>Sciuridae</taxon>
        <taxon>Xerinae</taxon>
        <taxon>Marmotini</taxon>
        <taxon>Marmota</taxon>
    </lineage>
</organism>
<dbReference type="Proteomes" id="UP000335636">
    <property type="component" value="Unassembled WGS sequence"/>
</dbReference>
<reference evidence="2" key="1">
    <citation type="submission" date="2019-04" db="EMBL/GenBank/DDBJ databases">
        <authorList>
            <person name="Alioto T."/>
            <person name="Alioto T."/>
        </authorList>
    </citation>
    <scope>NUCLEOTIDE SEQUENCE [LARGE SCALE GENOMIC DNA]</scope>
</reference>
<evidence type="ECO:0000313" key="3">
    <source>
        <dbReference type="Proteomes" id="UP000335636"/>
    </source>
</evidence>
<name>A0A5E4AUL6_MARMO</name>
<dbReference type="EMBL" id="CABDUW010000142">
    <property type="protein sequence ID" value="VTJ60232.1"/>
    <property type="molecule type" value="Genomic_DNA"/>
</dbReference>